<proteinExistence type="predicted"/>
<dbReference type="AlphaFoldDB" id="A0A7S3VAQ5"/>
<dbReference type="InterPro" id="IPR027417">
    <property type="entry name" value="P-loop_NTPase"/>
</dbReference>
<reference evidence="2" key="1">
    <citation type="submission" date="2021-01" db="EMBL/GenBank/DDBJ databases">
        <authorList>
            <person name="Corre E."/>
            <person name="Pelletier E."/>
            <person name="Niang G."/>
            <person name="Scheremetjew M."/>
            <person name="Finn R."/>
            <person name="Kale V."/>
            <person name="Holt S."/>
            <person name="Cochrane G."/>
            <person name="Meng A."/>
            <person name="Brown T."/>
            <person name="Cohen L."/>
        </authorList>
    </citation>
    <scope>NUCLEOTIDE SEQUENCE</scope>
    <source>
        <strain evidence="2">MM31A-1</strain>
    </source>
</reference>
<keyword evidence="1" id="KW-0812">Transmembrane</keyword>
<feature type="transmembrane region" description="Helical" evidence="1">
    <location>
        <begin position="7"/>
        <end position="30"/>
    </location>
</feature>
<dbReference type="Gene3D" id="3.40.50.300">
    <property type="entry name" value="P-loop containing nucleotide triphosphate hydrolases"/>
    <property type="match status" value="1"/>
</dbReference>
<name>A0A7S3VAQ5_9STRA</name>
<evidence type="ECO:0000256" key="1">
    <source>
        <dbReference type="SAM" id="Phobius"/>
    </source>
</evidence>
<keyword evidence="1" id="KW-0472">Membrane</keyword>
<evidence type="ECO:0008006" key="3">
    <source>
        <dbReference type="Google" id="ProtNLM"/>
    </source>
</evidence>
<gene>
    <name evidence="2" type="ORF">CDEB00056_LOCUS13359</name>
</gene>
<accession>A0A7S3VAQ5</accession>
<sequence>MGVLRKFLEILTLLSFIAVTSIMVSSHFILMKLTGDSPSERNDQRIRIITYGKDALSDNKNIEDTVNEKSMTMDTSSRIKPIVGQHPLLVGPEIQNETGSIATFEELEEESINLPHSTTNAATRTKASLDMFHHQKGGMVLLYHVAKTGGTSIQQLFVSMKKQKSSKRKYVYQKLGYKNRHVKIAFDDEEARDGQIRKIDDHIRGKNSKTLLLEVHSSHYGGLHNNSMLSSKIRNWREMSQTYNTPMFVITILREPFSFAKSYFRYFHVNCNKKWCPEQFNITLEDFVQTLEIHPNHQCHMLITEKIFRPRRNGEIDSPFENEEECEAIYETMKSTVDYVGTTDALTSELEPLLYHMLNGIVEEKHNLKSEKNLPFEEASIDDATMARIEDLSKYDQKIYDKVKRDFVLSDHFPDFKLKKKKR</sequence>
<keyword evidence="1" id="KW-1133">Transmembrane helix</keyword>
<evidence type="ECO:0000313" key="2">
    <source>
        <dbReference type="EMBL" id="CAE0468506.1"/>
    </source>
</evidence>
<dbReference type="EMBL" id="HBIO01017392">
    <property type="protein sequence ID" value="CAE0468506.1"/>
    <property type="molecule type" value="Transcribed_RNA"/>
</dbReference>
<organism evidence="2">
    <name type="scientific">Chaetoceros debilis</name>
    <dbReference type="NCBI Taxonomy" id="122233"/>
    <lineage>
        <taxon>Eukaryota</taxon>
        <taxon>Sar</taxon>
        <taxon>Stramenopiles</taxon>
        <taxon>Ochrophyta</taxon>
        <taxon>Bacillariophyta</taxon>
        <taxon>Coscinodiscophyceae</taxon>
        <taxon>Chaetocerotophycidae</taxon>
        <taxon>Chaetocerotales</taxon>
        <taxon>Chaetocerotaceae</taxon>
        <taxon>Chaetoceros</taxon>
    </lineage>
</organism>
<protein>
    <recommendedName>
        <fullName evidence="3">Sulfotransferase domain-containing protein</fullName>
    </recommendedName>
</protein>